<gene>
    <name evidence="3" type="ORF">WAK64_00370</name>
</gene>
<dbReference type="Pfam" id="PF02311">
    <property type="entry name" value="AraC_binding"/>
    <property type="match status" value="1"/>
</dbReference>
<sequence length="99" mass="11387">MEFIVNIDQLDKKTKHVEKVLTFNGNKVLNLQLARGESIPVHDAPEHVMVIVRKGKVLFHVGEEQVELMSENFIYLKPLEKHSLHALEDAHILVVQIKE</sequence>
<dbReference type="Gene3D" id="2.60.120.10">
    <property type="entry name" value="Jelly Rolls"/>
    <property type="match status" value="1"/>
</dbReference>
<evidence type="ECO:0000259" key="2">
    <source>
        <dbReference type="Pfam" id="PF02311"/>
    </source>
</evidence>
<dbReference type="SUPFAM" id="SSF51182">
    <property type="entry name" value="RmlC-like cupins"/>
    <property type="match status" value="1"/>
</dbReference>
<evidence type="ECO:0000313" key="3">
    <source>
        <dbReference type="EMBL" id="MEI5905518.1"/>
    </source>
</evidence>
<organism evidence="3 4">
    <name type="scientific">Bacillus spongiae</name>
    <dbReference type="NCBI Taxonomy" id="2683610"/>
    <lineage>
        <taxon>Bacteria</taxon>
        <taxon>Bacillati</taxon>
        <taxon>Bacillota</taxon>
        <taxon>Bacilli</taxon>
        <taxon>Bacillales</taxon>
        <taxon>Bacillaceae</taxon>
        <taxon>Bacillus</taxon>
    </lineage>
</organism>
<accession>A0ABU8H8I6</accession>
<keyword evidence="1" id="KW-0238">DNA-binding</keyword>
<dbReference type="InterPro" id="IPR011051">
    <property type="entry name" value="RmlC_Cupin_sf"/>
</dbReference>
<reference evidence="3 4" key="1">
    <citation type="journal article" date="2018" name="J. Microbiol.">
        <title>Bacillus spongiae sp. nov., isolated from sponge of Jeju Island.</title>
        <authorList>
            <person name="Lee G.E."/>
            <person name="Im W.T."/>
            <person name="Park J.S."/>
        </authorList>
    </citation>
    <scope>NUCLEOTIDE SEQUENCE [LARGE SCALE GENOMIC DNA]</scope>
    <source>
        <strain evidence="3 4">135PIL107-10</strain>
    </source>
</reference>
<dbReference type="EMBL" id="JBBAXC010000001">
    <property type="protein sequence ID" value="MEI5905518.1"/>
    <property type="molecule type" value="Genomic_DNA"/>
</dbReference>
<dbReference type="InterPro" id="IPR003313">
    <property type="entry name" value="AraC-bd"/>
</dbReference>
<comment type="caution">
    <text evidence="3">The sequence shown here is derived from an EMBL/GenBank/DDBJ whole genome shotgun (WGS) entry which is preliminary data.</text>
</comment>
<evidence type="ECO:0000313" key="4">
    <source>
        <dbReference type="Proteomes" id="UP001312865"/>
    </source>
</evidence>
<name>A0ABU8H8I6_9BACI</name>
<protein>
    <submittedName>
        <fullName evidence="3">AraC family ligand binding domain-containing protein</fullName>
    </submittedName>
</protein>
<feature type="domain" description="AraC-type arabinose-binding/dimerisation" evidence="2">
    <location>
        <begin position="36"/>
        <end position="89"/>
    </location>
</feature>
<dbReference type="InterPro" id="IPR014710">
    <property type="entry name" value="RmlC-like_jellyroll"/>
</dbReference>
<proteinExistence type="predicted"/>
<dbReference type="Proteomes" id="UP001312865">
    <property type="component" value="Unassembled WGS sequence"/>
</dbReference>
<dbReference type="RefSeq" id="WP_336584936.1">
    <property type="nucleotide sequence ID" value="NZ_JBBAXC010000001.1"/>
</dbReference>
<keyword evidence="4" id="KW-1185">Reference proteome</keyword>
<evidence type="ECO:0000256" key="1">
    <source>
        <dbReference type="ARBA" id="ARBA00023125"/>
    </source>
</evidence>